<accession>A0ABQ4WM97</accession>
<evidence type="ECO:0000313" key="2">
    <source>
        <dbReference type="Proteomes" id="UP001151760"/>
    </source>
</evidence>
<keyword evidence="2" id="KW-1185">Reference proteome</keyword>
<dbReference type="Proteomes" id="UP001151760">
    <property type="component" value="Unassembled WGS sequence"/>
</dbReference>
<gene>
    <name evidence="1" type="ORF">Tco_0627320</name>
</gene>
<reference evidence="1" key="2">
    <citation type="submission" date="2022-01" db="EMBL/GenBank/DDBJ databases">
        <authorList>
            <person name="Yamashiro T."/>
            <person name="Shiraishi A."/>
            <person name="Satake H."/>
            <person name="Nakayama K."/>
        </authorList>
    </citation>
    <scope>NUCLEOTIDE SEQUENCE</scope>
</reference>
<dbReference type="EMBL" id="BQNB010008761">
    <property type="protein sequence ID" value="GJS53958.1"/>
    <property type="molecule type" value="Genomic_DNA"/>
</dbReference>
<name>A0ABQ4WM97_9ASTR</name>
<evidence type="ECO:0000313" key="1">
    <source>
        <dbReference type="EMBL" id="GJS53958.1"/>
    </source>
</evidence>
<sequence length="84" mass="10168">MDDLWSIGNHDFVVEMNAHRFSLPSYVTNDNQRCEDVLLKSFPVIYDVLWRLSIEWDLDDMICSEYSMRWQLLQPKTILWKLRS</sequence>
<protein>
    <submittedName>
        <fullName evidence="1">Uncharacterized protein</fullName>
    </submittedName>
</protein>
<comment type="caution">
    <text evidence="1">The sequence shown here is derived from an EMBL/GenBank/DDBJ whole genome shotgun (WGS) entry which is preliminary data.</text>
</comment>
<proteinExistence type="predicted"/>
<organism evidence="1 2">
    <name type="scientific">Tanacetum coccineum</name>
    <dbReference type="NCBI Taxonomy" id="301880"/>
    <lineage>
        <taxon>Eukaryota</taxon>
        <taxon>Viridiplantae</taxon>
        <taxon>Streptophyta</taxon>
        <taxon>Embryophyta</taxon>
        <taxon>Tracheophyta</taxon>
        <taxon>Spermatophyta</taxon>
        <taxon>Magnoliopsida</taxon>
        <taxon>eudicotyledons</taxon>
        <taxon>Gunneridae</taxon>
        <taxon>Pentapetalae</taxon>
        <taxon>asterids</taxon>
        <taxon>campanulids</taxon>
        <taxon>Asterales</taxon>
        <taxon>Asteraceae</taxon>
        <taxon>Asteroideae</taxon>
        <taxon>Anthemideae</taxon>
        <taxon>Anthemidinae</taxon>
        <taxon>Tanacetum</taxon>
    </lineage>
</organism>
<reference evidence="1" key="1">
    <citation type="journal article" date="2022" name="Int. J. Mol. Sci.">
        <title>Draft Genome of Tanacetum Coccineum: Genomic Comparison of Closely Related Tanacetum-Family Plants.</title>
        <authorList>
            <person name="Yamashiro T."/>
            <person name="Shiraishi A."/>
            <person name="Nakayama K."/>
            <person name="Satake H."/>
        </authorList>
    </citation>
    <scope>NUCLEOTIDE SEQUENCE</scope>
</reference>